<organism evidence="1 2">
    <name type="scientific">Lentinula boryana</name>
    <dbReference type="NCBI Taxonomy" id="40481"/>
    <lineage>
        <taxon>Eukaryota</taxon>
        <taxon>Fungi</taxon>
        <taxon>Dikarya</taxon>
        <taxon>Basidiomycota</taxon>
        <taxon>Agaricomycotina</taxon>
        <taxon>Agaricomycetes</taxon>
        <taxon>Agaricomycetidae</taxon>
        <taxon>Agaricales</taxon>
        <taxon>Marasmiineae</taxon>
        <taxon>Omphalotaceae</taxon>
        <taxon>Lentinula</taxon>
    </lineage>
</organism>
<name>A0ABQ8QNW5_9AGAR</name>
<proteinExistence type="predicted"/>
<gene>
    <name evidence="1" type="ORF">F5050DRAFT_706462</name>
</gene>
<sequence>MNLGRKQLDPDSELFQFSDPQSFSLTSEIQGALYLSPHAGGENLPLALWGMLIFRCPRLRSLTLGGRGAPSCSRRKLNVSAIIFGCWPKLEHLSFGYACASGIGDMKSSMKQLFDMFIDKHRNSLKHLSYHKFDDHTYGNGHQPYHEIALISLGDDALLMLNAMQRDRLQNLTLTSRSCCSNDFKFIKEALLSLPKIWDMGRFLEYQDARGGGEQA</sequence>
<dbReference type="Proteomes" id="UP001163828">
    <property type="component" value="Unassembled WGS sequence"/>
</dbReference>
<accession>A0ABQ8QNW5</accession>
<comment type="caution">
    <text evidence="1">The sequence shown here is derived from an EMBL/GenBank/DDBJ whole genome shotgun (WGS) entry which is preliminary data.</text>
</comment>
<protein>
    <submittedName>
        <fullName evidence="1">Uncharacterized protein</fullName>
    </submittedName>
</protein>
<evidence type="ECO:0000313" key="2">
    <source>
        <dbReference type="Proteomes" id="UP001163828"/>
    </source>
</evidence>
<evidence type="ECO:0000313" key="1">
    <source>
        <dbReference type="EMBL" id="KAJ4000103.1"/>
    </source>
</evidence>
<keyword evidence="2" id="KW-1185">Reference proteome</keyword>
<reference evidence="1" key="1">
    <citation type="submission" date="2022-08" db="EMBL/GenBank/DDBJ databases">
        <authorList>
            <consortium name="DOE Joint Genome Institute"/>
            <person name="Min B."/>
            <person name="Riley R."/>
            <person name="Sierra-Patev S."/>
            <person name="Naranjo-Ortiz M."/>
            <person name="Looney B."/>
            <person name="Konkel Z."/>
            <person name="Slot J.C."/>
            <person name="Sakamoto Y."/>
            <person name="Steenwyk J.L."/>
            <person name="Rokas A."/>
            <person name="Carro J."/>
            <person name="Camarero S."/>
            <person name="Ferreira P."/>
            <person name="Molpeceres G."/>
            <person name="Ruiz-Duenas F.J."/>
            <person name="Serrano A."/>
            <person name="Henrissat B."/>
            <person name="Drula E."/>
            <person name="Hughes K.W."/>
            <person name="Mata J.L."/>
            <person name="Ishikawa N.K."/>
            <person name="Vargas-Isla R."/>
            <person name="Ushijima S."/>
            <person name="Smith C.A."/>
            <person name="Ahrendt S."/>
            <person name="Andreopoulos W."/>
            <person name="He G."/>
            <person name="Labutti K."/>
            <person name="Lipzen A."/>
            <person name="Ng V."/>
            <person name="Sandor L."/>
            <person name="Barry K."/>
            <person name="Martinez A.T."/>
            <person name="Xiao Y."/>
            <person name="Gibbons J.G."/>
            <person name="Terashima K."/>
            <person name="Hibbett D.S."/>
            <person name="Grigoriev I.V."/>
        </authorList>
    </citation>
    <scope>NUCLEOTIDE SEQUENCE</scope>
    <source>
        <strain evidence="1">TFB10827</strain>
    </source>
</reference>
<dbReference type="EMBL" id="MU790527">
    <property type="protein sequence ID" value="KAJ4000103.1"/>
    <property type="molecule type" value="Genomic_DNA"/>
</dbReference>